<evidence type="ECO:0000256" key="2">
    <source>
        <dbReference type="SAM" id="SignalP"/>
    </source>
</evidence>
<dbReference type="InterPro" id="IPR049712">
    <property type="entry name" value="Poly_export"/>
</dbReference>
<name>A0ABW9RR89_9BACT</name>
<dbReference type="InterPro" id="IPR003715">
    <property type="entry name" value="Poly_export_N"/>
</dbReference>
<feature type="chain" id="PRO_5047385848" evidence="2">
    <location>
        <begin position="23"/>
        <end position="254"/>
    </location>
</feature>
<keyword evidence="1 2" id="KW-0732">Signal</keyword>
<evidence type="ECO:0000313" key="4">
    <source>
        <dbReference type="EMBL" id="MTI26702.1"/>
    </source>
</evidence>
<dbReference type="EMBL" id="SMLW01000594">
    <property type="protein sequence ID" value="MTI26702.1"/>
    <property type="molecule type" value="Genomic_DNA"/>
</dbReference>
<reference evidence="4 5" key="1">
    <citation type="submission" date="2019-02" db="EMBL/GenBank/DDBJ databases">
        <authorList>
            <person name="Goldberg S.R."/>
            <person name="Haltli B.A."/>
            <person name="Correa H."/>
            <person name="Russell K.G."/>
        </authorList>
    </citation>
    <scope>NUCLEOTIDE SEQUENCE [LARGE SCALE GENOMIC DNA]</scope>
    <source>
        <strain evidence="4 5">JCM 16186</strain>
    </source>
</reference>
<dbReference type="PROSITE" id="PS51257">
    <property type="entry name" value="PROKAR_LIPOPROTEIN"/>
    <property type="match status" value="1"/>
</dbReference>
<dbReference type="RefSeq" id="WP_155173712.1">
    <property type="nucleotide sequence ID" value="NZ_BAAAFL010000029.1"/>
</dbReference>
<dbReference type="Gene3D" id="3.30.1950.10">
    <property type="entry name" value="wza like domain"/>
    <property type="match status" value="1"/>
</dbReference>
<protein>
    <submittedName>
        <fullName evidence="4">Polysaccharide export protein EpsE</fullName>
    </submittedName>
</protein>
<evidence type="ECO:0000256" key="1">
    <source>
        <dbReference type="ARBA" id="ARBA00022729"/>
    </source>
</evidence>
<feature type="domain" description="Polysaccharide export protein N-terminal" evidence="3">
    <location>
        <begin position="44"/>
        <end position="140"/>
    </location>
</feature>
<evidence type="ECO:0000313" key="5">
    <source>
        <dbReference type="Proteomes" id="UP000798808"/>
    </source>
</evidence>
<organism evidence="4 5">
    <name type="scientific">Fulvivirga kasyanovii</name>
    <dbReference type="NCBI Taxonomy" id="396812"/>
    <lineage>
        <taxon>Bacteria</taxon>
        <taxon>Pseudomonadati</taxon>
        <taxon>Bacteroidota</taxon>
        <taxon>Cytophagia</taxon>
        <taxon>Cytophagales</taxon>
        <taxon>Fulvivirgaceae</taxon>
        <taxon>Fulvivirga</taxon>
    </lineage>
</organism>
<dbReference type="Proteomes" id="UP000798808">
    <property type="component" value="Unassembled WGS sequence"/>
</dbReference>
<gene>
    <name evidence="4" type="ORF">E1163_17235</name>
</gene>
<dbReference type="Pfam" id="PF02563">
    <property type="entry name" value="Poly_export"/>
    <property type="match status" value="1"/>
</dbReference>
<dbReference type="PANTHER" id="PTHR33619">
    <property type="entry name" value="POLYSACCHARIDE EXPORT PROTEIN GFCE-RELATED"/>
    <property type="match status" value="1"/>
</dbReference>
<dbReference type="Gene3D" id="3.10.560.10">
    <property type="entry name" value="Outer membrane lipoprotein wza domain like"/>
    <property type="match status" value="1"/>
</dbReference>
<dbReference type="PANTHER" id="PTHR33619:SF3">
    <property type="entry name" value="POLYSACCHARIDE EXPORT PROTEIN GFCE-RELATED"/>
    <property type="match status" value="1"/>
</dbReference>
<feature type="signal peptide" evidence="2">
    <location>
        <begin position="1"/>
        <end position="22"/>
    </location>
</feature>
<accession>A0ABW9RR89</accession>
<proteinExistence type="predicted"/>
<evidence type="ECO:0000259" key="3">
    <source>
        <dbReference type="Pfam" id="PF02563"/>
    </source>
</evidence>
<comment type="caution">
    <text evidence="4">The sequence shown here is derived from an EMBL/GenBank/DDBJ whole genome shotgun (WGS) entry which is preliminary data.</text>
</comment>
<sequence>MKNNYLYLVITCLLFSACSSYKQNIMFKKGENPNISKIEQAKQQAESNYIINANDYLDLQVFTKGGEKLIDPEFALSTGENRINEQNARPKLKYLVKQDGFVKLPMIGEVKLQGMTIKEAEEVLQEKYATFYKDPFVNLTYLNKRVIVLGAMGGHVIPLESENIRVTEVLALSKGIDNNAKVQNIRLLRGEEAYFIDLSTIEGYRQSNMIVRSGDIVYVEPIRRPFTEFMRENGPVISALSSVASLIAVLISIR</sequence>
<keyword evidence="5" id="KW-1185">Reference proteome</keyword>